<sequence>MADTSAGLGGLRIKRQELLDALRRERRADMTLHEVARRLALSSFEIRQVIAANLLPTERRRPNGLRNAAEFVSFDDLERFLASYQTNKTAAAHLNLSWGEMHRRVNVAGLVPDAIGNGARIYKRDAILKL</sequence>
<name>A0A0D6AZ02_RHOSU</name>
<dbReference type="EMBL" id="AP014800">
    <property type="protein sequence ID" value="BAQ68097.1"/>
    <property type="molecule type" value="Genomic_DNA"/>
</dbReference>
<evidence type="ECO:0000313" key="1">
    <source>
        <dbReference type="EMBL" id="BAQ68097.1"/>
    </source>
</evidence>
<dbReference type="AlphaFoldDB" id="A0A0D6AZ02"/>
<dbReference type="Proteomes" id="UP000064912">
    <property type="component" value="Chromosome"/>
</dbReference>
<dbReference type="PATRIC" id="fig|35806.4.peg.950"/>
<organism evidence="1 2">
    <name type="scientific">Rhodovulum sulfidophilum</name>
    <name type="common">Rhodobacter sulfidophilus</name>
    <dbReference type="NCBI Taxonomy" id="35806"/>
    <lineage>
        <taxon>Bacteria</taxon>
        <taxon>Pseudomonadati</taxon>
        <taxon>Pseudomonadota</taxon>
        <taxon>Alphaproteobacteria</taxon>
        <taxon>Rhodobacterales</taxon>
        <taxon>Paracoccaceae</taxon>
        <taxon>Rhodovulum</taxon>
    </lineage>
</organism>
<gene>
    <name evidence="1" type="ORF">NHU_00930</name>
</gene>
<dbReference type="KEGG" id="rsu:NHU_00930"/>
<accession>A0A0D6AZ02</accession>
<evidence type="ECO:0008006" key="3">
    <source>
        <dbReference type="Google" id="ProtNLM"/>
    </source>
</evidence>
<reference evidence="1 2" key="1">
    <citation type="submission" date="2015-02" db="EMBL/GenBank/DDBJ databases">
        <title>Genome sequene of Rhodovulum sulfidophilum DSM 2351.</title>
        <authorList>
            <person name="Nagao N."/>
        </authorList>
    </citation>
    <scope>NUCLEOTIDE SEQUENCE [LARGE SCALE GENOMIC DNA]</scope>
    <source>
        <strain evidence="1 2">DSM 2351</strain>
    </source>
</reference>
<protein>
    <recommendedName>
        <fullName evidence="3">Helix-turn-helix domain-containing protein</fullName>
    </recommendedName>
</protein>
<evidence type="ECO:0000313" key="2">
    <source>
        <dbReference type="Proteomes" id="UP000064912"/>
    </source>
</evidence>
<proteinExistence type="predicted"/>